<dbReference type="EMBL" id="CAFBRY010000001">
    <property type="protein sequence ID" value="CAB5133772.1"/>
    <property type="molecule type" value="Genomic_DNA"/>
</dbReference>
<dbReference type="InterPro" id="IPR033248">
    <property type="entry name" value="Transketolase_C"/>
</dbReference>
<dbReference type="SMART" id="SM00861">
    <property type="entry name" value="Transket_pyr"/>
    <property type="match status" value="1"/>
</dbReference>
<sequence>MTVMRTRQAVIQALSDEMESDPTVFLMGEDIGSGGPFKATEGLIEKFGDTRVIDTPISEMAFLGAGVGAAAMGMRPVVEMMFIEFIGVALDQLTTQGAFFRYLSRGAYQVPLTIRAAAGAGMGFGCQHSQILDQWFRGNAGISLVIPSTPQSMYGLLRSAIRSNDPVVILEHKGLYGERGDVITGEAGIIPIGQARTVTEGSDVTIVAIGSTVLTAKVALESQSEWSAEIIDLQTLVPWDKSAVMKSVAKTGRLVVIEESSYSGGWGAEICSEVVSKLWGQLKTPPHRITSPDAPIPYAQELEKRYLPSSDYVVSQINELLKTGKSPAAWWEGAK</sequence>
<evidence type="ECO:0000256" key="2">
    <source>
        <dbReference type="ARBA" id="ARBA00023002"/>
    </source>
</evidence>
<name>A0A6J5YKX0_9ZZZZ</name>
<dbReference type="InterPro" id="IPR009014">
    <property type="entry name" value="Transketo_C/PFOR_II"/>
</dbReference>
<evidence type="ECO:0000313" key="8">
    <source>
        <dbReference type="EMBL" id="CAB5133772.1"/>
    </source>
</evidence>
<evidence type="ECO:0000313" key="5">
    <source>
        <dbReference type="EMBL" id="CAB4329452.1"/>
    </source>
</evidence>
<proteinExistence type="predicted"/>
<feature type="domain" description="Transketolase-like pyrimidine-binding" evidence="4">
    <location>
        <begin position="4"/>
        <end position="178"/>
    </location>
</feature>
<dbReference type="AlphaFoldDB" id="A0A6J5YKX0"/>
<dbReference type="Gene3D" id="3.40.50.920">
    <property type="match status" value="1"/>
</dbReference>
<dbReference type="InterPro" id="IPR029061">
    <property type="entry name" value="THDP-binding"/>
</dbReference>
<evidence type="ECO:0000259" key="4">
    <source>
        <dbReference type="SMART" id="SM00861"/>
    </source>
</evidence>
<dbReference type="PANTHER" id="PTHR43257:SF2">
    <property type="entry name" value="PYRUVATE DEHYDROGENASE E1 COMPONENT SUBUNIT BETA"/>
    <property type="match status" value="1"/>
</dbReference>
<protein>
    <submittedName>
        <fullName evidence="5">Unannotated protein</fullName>
    </submittedName>
</protein>
<dbReference type="Gene3D" id="3.40.50.970">
    <property type="match status" value="1"/>
</dbReference>
<dbReference type="EMBL" id="CAEZYO010000007">
    <property type="protein sequence ID" value="CAB4724275.1"/>
    <property type="molecule type" value="Genomic_DNA"/>
</dbReference>
<dbReference type="SUPFAM" id="SSF52518">
    <property type="entry name" value="Thiamin diphosphate-binding fold (THDP-binding)"/>
    <property type="match status" value="1"/>
</dbReference>
<evidence type="ECO:0000256" key="1">
    <source>
        <dbReference type="ARBA" id="ARBA00001964"/>
    </source>
</evidence>
<evidence type="ECO:0000313" key="6">
    <source>
        <dbReference type="EMBL" id="CAB4724275.1"/>
    </source>
</evidence>
<dbReference type="PANTHER" id="PTHR43257">
    <property type="entry name" value="PYRUVATE DEHYDROGENASE E1 COMPONENT BETA SUBUNIT"/>
    <property type="match status" value="1"/>
</dbReference>
<organism evidence="5">
    <name type="scientific">freshwater metagenome</name>
    <dbReference type="NCBI Taxonomy" id="449393"/>
    <lineage>
        <taxon>unclassified sequences</taxon>
        <taxon>metagenomes</taxon>
        <taxon>ecological metagenomes</taxon>
    </lineage>
</organism>
<evidence type="ECO:0000313" key="7">
    <source>
        <dbReference type="EMBL" id="CAB4815410.1"/>
    </source>
</evidence>
<dbReference type="InterPro" id="IPR005475">
    <property type="entry name" value="Transketolase-like_Pyr-bd"/>
</dbReference>
<dbReference type="EMBL" id="CAFABC010000002">
    <property type="protein sequence ID" value="CAB4815410.1"/>
    <property type="molecule type" value="Genomic_DNA"/>
</dbReference>
<comment type="cofactor">
    <cofactor evidence="1">
        <name>thiamine diphosphate</name>
        <dbReference type="ChEBI" id="CHEBI:58937"/>
    </cofactor>
</comment>
<dbReference type="EMBL" id="CAESAH010000001">
    <property type="protein sequence ID" value="CAB4329452.1"/>
    <property type="molecule type" value="Genomic_DNA"/>
</dbReference>
<dbReference type="FunFam" id="3.40.50.970:FF:000001">
    <property type="entry name" value="Pyruvate dehydrogenase E1 beta subunit"/>
    <property type="match status" value="1"/>
</dbReference>
<dbReference type="SUPFAM" id="SSF52922">
    <property type="entry name" value="TK C-terminal domain-like"/>
    <property type="match status" value="1"/>
</dbReference>
<evidence type="ECO:0000256" key="3">
    <source>
        <dbReference type="ARBA" id="ARBA00023052"/>
    </source>
</evidence>
<dbReference type="Pfam" id="PF02779">
    <property type="entry name" value="Transket_pyr"/>
    <property type="match status" value="1"/>
</dbReference>
<dbReference type="GO" id="GO:0016491">
    <property type="term" value="F:oxidoreductase activity"/>
    <property type="evidence" value="ECO:0007669"/>
    <property type="project" value="UniProtKB-KW"/>
</dbReference>
<reference evidence="5" key="1">
    <citation type="submission" date="2020-05" db="EMBL/GenBank/DDBJ databases">
        <authorList>
            <person name="Chiriac C."/>
            <person name="Salcher M."/>
            <person name="Ghai R."/>
            <person name="Kavagutti S V."/>
        </authorList>
    </citation>
    <scope>NUCLEOTIDE SEQUENCE</scope>
</reference>
<accession>A0A6J5YKX0</accession>
<keyword evidence="3" id="KW-0786">Thiamine pyrophosphate</keyword>
<dbReference type="Pfam" id="PF02780">
    <property type="entry name" value="Transketolase_C"/>
    <property type="match status" value="1"/>
</dbReference>
<keyword evidence="2" id="KW-0560">Oxidoreductase</keyword>
<gene>
    <name evidence="6" type="ORF">UFOPK2731_00403</name>
    <name evidence="7" type="ORF">UFOPK3161_00160</name>
    <name evidence="5" type="ORF">UFOPK3962_00035</name>
    <name evidence="8" type="ORF">UFOPK4427_00034</name>
</gene>